<evidence type="ECO:0000256" key="1">
    <source>
        <dbReference type="SAM" id="MobiDB-lite"/>
    </source>
</evidence>
<comment type="caution">
    <text evidence="2">The sequence shown here is derived from an EMBL/GenBank/DDBJ whole genome shotgun (WGS) entry which is preliminary data.</text>
</comment>
<dbReference type="AlphaFoldDB" id="A0ABD0YG60"/>
<name>A0ABD0YG60_9HEMI</name>
<feature type="compositionally biased region" description="Polar residues" evidence="1">
    <location>
        <begin position="108"/>
        <end position="117"/>
    </location>
</feature>
<accession>A0ABD0YG60</accession>
<reference evidence="2 3" key="1">
    <citation type="submission" date="2024-07" db="EMBL/GenBank/DDBJ databases">
        <title>Chromosome-level genome assembly of the water stick insect Ranatra chinensis (Heteroptera: Nepidae).</title>
        <authorList>
            <person name="Liu X."/>
        </authorList>
    </citation>
    <scope>NUCLEOTIDE SEQUENCE [LARGE SCALE GENOMIC DNA]</scope>
    <source>
        <strain evidence="2">Cailab_2021Rc</strain>
        <tissue evidence="2">Muscle</tissue>
    </source>
</reference>
<keyword evidence="3" id="KW-1185">Reference proteome</keyword>
<sequence length="305" mass="33171">MTTAYVDKNRENSASEDSGESDRRNHNGSRYSESYAKPAVVHAICRGHAPKKTGGARANGGHTTATTRRGKRRSTVRRESDASDSASSSGSDRSSGAYSSGSEVLTPRQRTYVTAQRSTSSAAKASVSAYKACGDGGSTRRRAARLNTGARVTTGSGGWRVKVGKRCYSSLAVVAGEDYVGAAVVRSPDAVNSRNVKERFQGAFYVEGGSIMATGRAMHHIDLDSHRPVYMRRSRYTEAQRLRRKLTDAETRYPAIERGLLGVGGVQQFRPYQGQAFQGKAHKPLVWLDKMATFMQDGTTYYVYA</sequence>
<feature type="compositionally biased region" description="Low complexity" evidence="1">
    <location>
        <begin position="83"/>
        <end position="102"/>
    </location>
</feature>
<dbReference type="Proteomes" id="UP001558652">
    <property type="component" value="Unassembled WGS sequence"/>
</dbReference>
<gene>
    <name evidence="2" type="ORF">AAG570_013239</name>
</gene>
<organism evidence="2 3">
    <name type="scientific">Ranatra chinensis</name>
    <dbReference type="NCBI Taxonomy" id="642074"/>
    <lineage>
        <taxon>Eukaryota</taxon>
        <taxon>Metazoa</taxon>
        <taxon>Ecdysozoa</taxon>
        <taxon>Arthropoda</taxon>
        <taxon>Hexapoda</taxon>
        <taxon>Insecta</taxon>
        <taxon>Pterygota</taxon>
        <taxon>Neoptera</taxon>
        <taxon>Paraneoptera</taxon>
        <taxon>Hemiptera</taxon>
        <taxon>Heteroptera</taxon>
        <taxon>Panheteroptera</taxon>
        <taxon>Nepomorpha</taxon>
        <taxon>Nepidae</taxon>
        <taxon>Ranatrinae</taxon>
        <taxon>Ranatra</taxon>
    </lineage>
</organism>
<dbReference type="EMBL" id="JBFDAA010000008">
    <property type="protein sequence ID" value="KAL1130301.1"/>
    <property type="molecule type" value="Genomic_DNA"/>
</dbReference>
<feature type="region of interest" description="Disordered" evidence="1">
    <location>
        <begin position="1"/>
        <end position="120"/>
    </location>
</feature>
<proteinExistence type="predicted"/>
<evidence type="ECO:0000313" key="3">
    <source>
        <dbReference type="Proteomes" id="UP001558652"/>
    </source>
</evidence>
<evidence type="ECO:0000313" key="2">
    <source>
        <dbReference type="EMBL" id="KAL1130301.1"/>
    </source>
</evidence>
<protein>
    <submittedName>
        <fullName evidence="2">Uncharacterized protein</fullName>
    </submittedName>
</protein>